<dbReference type="GO" id="GO:0001680">
    <property type="term" value="P:tRNA 3'-terminal CCA addition"/>
    <property type="evidence" value="ECO:0000318"/>
    <property type="project" value="GO_Central"/>
</dbReference>
<comment type="similarity">
    <text evidence="1 4">Belongs to the tRNA nucleotidyltransferase/poly(A) polymerase family.</text>
</comment>
<dbReference type="SUPFAM" id="SSF81891">
    <property type="entry name" value="Poly A polymerase C-terminal region-like"/>
    <property type="match status" value="1"/>
</dbReference>
<dbReference type="PANTHER" id="PTHR13734:SF5">
    <property type="entry name" value="CCA TRNA NUCLEOTIDYLTRANSFERASE, MITOCHONDRIAL"/>
    <property type="match status" value="1"/>
</dbReference>
<dbReference type="Gene3D" id="3.30.460.10">
    <property type="entry name" value="Beta Polymerase, domain 2"/>
    <property type="match status" value="1"/>
</dbReference>
<dbReference type="GO" id="GO:0003723">
    <property type="term" value="F:RNA binding"/>
    <property type="evidence" value="ECO:0007669"/>
    <property type="project" value="UniProtKB-KW"/>
</dbReference>
<reference evidence="6" key="2">
    <citation type="journal article" date="2007" name="Science">
        <title>Draft genome sequence of the sexually transmitted pathogen Trichomonas vaginalis.</title>
        <authorList>
            <person name="Carlton J.M."/>
            <person name="Hirt R.P."/>
            <person name="Silva J.C."/>
            <person name="Delcher A.L."/>
            <person name="Schatz M."/>
            <person name="Zhao Q."/>
            <person name="Wortman J.R."/>
            <person name="Bidwell S.L."/>
            <person name="Alsmark U.C.M."/>
            <person name="Besteiro S."/>
            <person name="Sicheritz-Ponten T."/>
            <person name="Noel C.J."/>
            <person name="Dacks J.B."/>
            <person name="Foster P.G."/>
            <person name="Simillion C."/>
            <person name="Van de Peer Y."/>
            <person name="Miranda-Saavedra D."/>
            <person name="Barton G.J."/>
            <person name="Westrop G.D."/>
            <person name="Mueller S."/>
            <person name="Dessi D."/>
            <person name="Fiori P.L."/>
            <person name="Ren Q."/>
            <person name="Paulsen I."/>
            <person name="Zhang H."/>
            <person name="Bastida-Corcuera F.D."/>
            <person name="Simoes-Barbosa A."/>
            <person name="Brown M.T."/>
            <person name="Hayes R.D."/>
            <person name="Mukherjee M."/>
            <person name="Okumura C.Y."/>
            <person name="Schneider R."/>
            <person name="Smith A.J."/>
            <person name="Vanacova S."/>
            <person name="Villalvazo M."/>
            <person name="Haas B.J."/>
            <person name="Pertea M."/>
            <person name="Feldblyum T.V."/>
            <person name="Utterback T.R."/>
            <person name="Shu C.L."/>
            <person name="Osoegawa K."/>
            <person name="de Jong P.J."/>
            <person name="Hrdy I."/>
            <person name="Horvathova L."/>
            <person name="Zubacova Z."/>
            <person name="Dolezal P."/>
            <person name="Malik S.B."/>
            <person name="Logsdon J.M. Jr."/>
            <person name="Henze K."/>
            <person name="Gupta A."/>
            <person name="Wang C.C."/>
            <person name="Dunne R.L."/>
            <person name="Upcroft J.A."/>
            <person name="Upcroft P."/>
            <person name="White O."/>
            <person name="Salzberg S.L."/>
            <person name="Tang P."/>
            <person name="Chiu C.-H."/>
            <person name="Lee Y.-S."/>
            <person name="Embley T.M."/>
            <person name="Coombs G.H."/>
            <person name="Mottram J.C."/>
            <person name="Tachezy J."/>
            <person name="Fraser-Liggett C.M."/>
            <person name="Johnson P.J."/>
        </authorList>
    </citation>
    <scope>NUCLEOTIDE SEQUENCE [LARGE SCALE GENOMIC DNA]</scope>
    <source>
        <strain evidence="6">G3</strain>
    </source>
</reference>
<dbReference type="KEGG" id="tva:4773747"/>
<sequence length="454" mass="51065">MSIVQTNKELLEKGELLTPFEKQVIELIKKTCESFAPQTVIARIVGGWVRDKLLGSHSDDIDFSIEGTDGLTFANKIKKVASKAEFPDLVVMANPDQSAHIGSAKVYLTPEFYIDICGLRWDDYSTDSRIPVITVGTPQQDAIRRDVTINSIFLNINTFKVEDFTNGIPDLENRLLRTPQPAGQSFLDDPLRILRIFRFGARYDFNLHEDIIPSAASARSEYEVKVTAERANLEITKALEGPLAYKYVTWIAEAGMFQSVFDPSKSFSIDPFEAAKRVKLSERNLTEEKSTVLLASIFQPLMTAPKIKDTVRKNQMVPAVEFAVLRGMKYQAEVVSACVKILNGAEKVKSFSDLNRVDVGHFVMEVGPMWPLVQYLLFEPNLIISFINNLKPFIAKENLGEAYLMKPLMRGNQLAQALGIKPGPQMGDLIKQMIDWQLENPDGTAEQYIQHIKK</sequence>
<dbReference type="Proteomes" id="UP000001542">
    <property type="component" value="Unassembled WGS sequence"/>
</dbReference>
<dbReference type="Gene3D" id="1.10.3090.10">
    <property type="entry name" value="cca-adding enzyme, domain 2"/>
    <property type="match status" value="1"/>
</dbReference>
<dbReference type="FunFam" id="1.10.3090.10:FF:000013">
    <property type="entry name" value="PolyA polymerase family protein"/>
    <property type="match status" value="1"/>
</dbReference>
<keyword evidence="2 4" id="KW-0808">Transferase</keyword>
<dbReference type="AlphaFoldDB" id="A2DV13"/>
<dbReference type="CDD" id="cd05398">
    <property type="entry name" value="NT_ClassII-CCAase"/>
    <property type="match status" value="1"/>
</dbReference>
<protein>
    <submittedName>
        <fullName evidence="6">PolyA polymerase family protein</fullName>
    </submittedName>
</protein>
<dbReference type="OMA" id="NIHRATE"/>
<dbReference type="SUPFAM" id="SSF81301">
    <property type="entry name" value="Nucleotidyltransferase"/>
    <property type="match status" value="1"/>
</dbReference>
<dbReference type="InterPro" id="IPR043519">
    <property type="entry name" value="NT_sf"/>
</dbReference>
<evidence type="ECO:0000313" key="6">
    <source>
        <dbReference type="EMBL" id="EAY15740.1"/>
    </source>
</evidence>
<dbReference type="GO" id="GO:0052929">
    <property type="term" value="F:ATP:3'-cytidine-cytidine-tRNA adenylyltransferase activity"/>
    <property type="evidence" value="ECO:0000318"/>
    <property type="project" value="GO_Central"/>
</dbReference>
<dbReference type="InterPro" id="IPR002646">
    <property type="entry name" value="PolA_pol_head_dom"/>
</dbReference>
<proteinExistence type="inferred from homology"/>
<dbReference type="Pfam" id="PF01743">
    <property type="entry name" value="PolyA_pol"/>
    <property type="match status" value="1"/>
</dbReference>
<evidence type="ECO:0000256" key="2">
    <source>
        <dbReference type="ARBA" id="ARBA00022679"/>
    </source>
</evidence>
<dbReference type="FunCoup" id="A2DV13">
    <property type="interactions" value="572"/>
</dbReference>
<gene>
    <name evidence="6" type="ORF">TVAG_187910</name>
</gene>
<dbReference type="EMBL" id="DS113251">
    <property type="protein sequence ID" value="EAY15740.1"/>
    <property type="molecule type" value="Genomic_DNA"/>
</dbReference>
<dbReference type="VEuPathDB" id="TrichDB:TVAG_187910"/>
<dbReference type="FunFam" id="3.30.460.10:FF:000048">
    <property type="entry name" value="PolyA polymerase family protein"/>
    <property type="match status" value="1"/>
</dbReference>
<dbReference type="OrthoDB" id="445712at2759"/>
<keyword evidence="3 4" id="KW-0694">RNA-binding</keyword>
<evidence type="ECO:0000256" key="4">
    <source>
        <dbReference type="RuleBase" id="RU003953"/>
    </source>
</evidence>
<name>A2DV13_TRIV3</name>
<dbReference type="GO" id="GO:0052927">
    <property type="term" value="F:CC tRNA cytidylyltransferase activity"/>
    <property type="evidence" value="ECO:0000318"/>
    <property type="project" value="GO_Central"/>
</dbReference>
<dbReference type="PANTHER" id="PTHR13734">
    <property type="entry name" value="TRNA-NUCLEOTIDYLTRANSFERASE"/>
    <property type="match status" value="1"/>
</dbReference>
<keyword evidence="7" id="KW-1185">Reference proteome</keyword>
<dbReference type="RefSeq" id="XP_001327963.1">
    <property type="nucleotide sequence ID" value="XM_001327928.1"/>
</dbReference>
<dbReference type="VEuPathDB" id="TrichDB:TVAGG3_0940540"/>
<dbReference type="STRING" id="5722.A2DV13"/>
<dbReference type="eggNOG" id="KOG2159">
    <property type="taxonomic scope" value="Eukaryota"/>
</dbReference>
<organism evidence="6 7">
    <name type="scientific">Trichomonas vaginalis (strain ATCC PRA-98 / G3)</name>
    <dbReference type="NCBI Taxonomy" id="412133"/>
    <lineage>
        <taxon>Eukaryota</taxon>
        <taxon>Metamonada</taxon>
        <taxon>Parabasalia</taxon>
        <taxon>Trichomonadida</taxon>
        <taxon>Trichomonadidae</taxon>
        <taxon>Trichomonas</taxon>
    </lineage>
</organism>
<reference evidence="6" key="1">
    <citation type="submission" date="2006-10" db="EMBL/GenBank/DDBJ databases">
        <authorList>
            <person name="Amadeo P."/>
            <person name="Zhao Q."/>
            <person name="Wortman J."/>
            <person name="Fraser-Liggett C."/>
            <person name="Carlton J."/>
        </authorList>
    </citation>
    <scope>NUCLEOTIDE SEQUENCE</scope>
    <source>
        <strain evidence="6">G3</strain>
    </source>
</reference>
<accession>A2DV13</accession>
<feature type="domain" description="Poly A polymerase head" evidence="5">
    <location>
        <begin position="42"/>
        <end position="177"/>
    </location>
</feature>
<evidence type="ECO:0000313" key="7">
    <source>
        <dbReference type="Proteomes" id="UP000001542"/>
    </source>
</evidence>
<dbReference type="InParanoid" id="A2DV13"/>
<evidence type="ECO:0000259" key="5">
    <source>
        <dbReference type="Pfam" id="PF01743"/>
    </source>
</evidence>
<dbReference type="SMR" id="A2DV13"/>
<evidence type="ECO:0000256" key="1">
    <source>
        <dbReference type="ARBA" id="ARBA00007265"/>
    </source>
</evidence>
<evidence type="ECO:0000256" key="3">
    <source>
        <dbReference type="ARBA" id="ARBA00022884"/>
    </source>
</evidence>